<protein>
    <submittedName>
        <fullName evidence="3">Uncharacterized protein</fullName>
    </submittedName>
</protein>
<feature type="non-terminal residue" evidence="3">
    <location>
        <position position="276"/>
    </location>
</feature>
<feature type="non-terminal residue" evidence="3">
    <location>
        <position position="1"/>
    </location>
</feature>
<evidence type="ECO:0000313" key="4">
    <source>
        <dbReference type="Proteomes" id="UP000681720"/>
    </source>
</evidence>
<name>A0A8S3IZE7_9BILA</name>
<evidence type="ECO:0000256" key="1">
    <source>
        <dbReference type="SAM" id="MobiDB-lite"/>
    </source>
</evidence>
<dbReference type="Proteomes" id="UP000681720">
    <property type="component" value="Unassembled WGS sequence"/>
</dbReference>
<reference evidence="3" key="1">
    <citation type="submission" date="2021-02" db="EMBL/GenBank/DDBJ databases">
        <authorList>
            <person name="Nowell W R."/>
        </authorList>
    </citation>
    <scope>NUCLEOTIDE SEQUENCE</scope>
</reference>
<dbReference type="AlphaFoldDB" id="A0A8S3IZE7"/>
<accession>A0A8S3IZE7</accession>
<evidence type="ECO:0000313" key="2">
    <source>
        <dbReference type="EMBL" id="CAF5133329.1"/>
    </source>
</evidence>
<feature type="region of interest" description="Disordered" evidence="1">
    <location>
        <begin position="41"/>
        <end position="69"/>
    </location>
</feature>
<comment type="caution">
    <text evidence="3">The sequence shown here is derived from an EMBL/GenBank/DDBJ whole genome shotgun (WGS) entry which is preliminary data.</text>
</comment>
<dbReference type="Proteomes" id="UP000681967">
    <property type="component" value="Unassembled WGS sequence"/>
</dbReference>
<feature type="region of interest" description="Disordered" evidence="1">
    <location>
        <begin position="1"/>
        <end position="27"/>
    </location>
</feature>
<dbReference type="EMBL" id="CAJOBH010248920">
    <property type="protein sequence ID" value="CAF5133329.1"/>
    <property type="molecule type" value="Genomic_DNA"/>
</dbReference>
<sequence>ITSSESEQVPVQSTPTVISEQPDQETSLQDNVLGSALKIVSSEPESPVHPLDFTLSTSSEEEFSSEHDNEIISPALYGTIKTLVDDAIDDACCKLEQTVPDQSTDQSLTSTYTVSDEYPEEVTPDINLINDLETKSVDDYDSISGLTNIVNDLVKVSNETSPESSISNENNQVIASPKSDFDEQIQTTELPNIADATTKTLNIQTSFPEQSDISQDTPLQRASAVKPTFVIGDLDQDIMDEEPPTFFVPDTPTNSEANFRTLYEQRHFVLNANEEP</sequence>
<gene>
    <name evidence="2" type="ORF">BYL167_LOCUS68885</name>
    <name evidence="3" type="ORF">GIL414_LOCUS78872</name>
</gene>
<organism evidence="3 4">
    <name type="scientific">Rotaria magnacalcarata</name>
    <dbReference type="NCBI Taxonomy" id="392030"/>
    <lineage>
        <taxon>Eukaryota</taxon>
        <taxon>Metazoa</taxon>
        <taxon>Spiralia</taxon>
        <taxon>Gnathifera</taxon>
        <taxon>Rotifera</taxon>
        <taxon>Eurotatoria</taxon>
        <taxon>Bdelloidea</taxon>
        <taxon>Philodinida</taxon>
        <taxon>Philodinidae</taxon>
        <taxon>Rotaria</taxon>
    </lineage>
</organism>
<evidence type="ECO:0000313" key="3">
    <source>
        <dbReference type="EMBL" id="CAF5208108.1"/>
    </source>
</evidence>
<proteinExistence type="predicted"/>
<dbReference type="EMBL" id="CAJOBJ010350971">
    <property type="protein sequence ID" value="CAF5208108.1"/>
    <property type="molecule type" value="Genomic_DNA"/>
</dbReference>